<dbReference type="CDD" id="cd00093">
    <property type="entry name" value="HTH_XRE"/>
    <property type="match status" value="1"/>
</dbReference>
<feature type="compositionally biased region" description="Polar residues" evidence="1">
    <location>
        <begin position="20"/>
        <end position="36"/>
    </location>
</feature>
<reference evidence="3 4" key="1">
    <citation type="journal article" date="2016" name="Front. Microbiol.">
        <title>Comparative Genomics Analysis of Streptomyces Species Reveals Their Adaptation to the Marine Environment and Their Diversity at the Genomic Level.</title>
        <authorList>
            <person name="Tian X."/>
            <person name="Zhang Z."/>
            <person name="Yang T."/>
            <person name="Chen M."/>
            <person name="Li J."/>
            <person name="Chen F."/>
            <person name="Yang J."/>
            <person name="Li W."/>
            <person name="Zhang B."/>
            <person name="Zhang Z."/>
            <person name="Wu J."/>
            <person name="Zhang C."/>
            <person name="Long L."/>
            <person name="Xiao J."/>
        </authorList>
    </citation>
    <scope>NUCLEOTIDE SEQUENCE [LARGE SCALE GENOMIC DNA]</scope>
    <source>
        <strain evidence="3 4">SCSIO 10429</strain>
    </source>
</reference>
<evidence type="ECO:0000259" key="2">
    <source>
        <dbReference type="PROSITE" id="PS50943"/>
    </source>
</evidence>
<dbReference type="AlphaFoldDB" id="A0A1E7LCH5"/>
<dbReference type="InterPro" id="IPR011990">
    <property type="entry name" value="TPR-like_helical_dom_sf"/>
</dbReference>
<dbReference type="RefSeq" id="WP_070014587.1">
    <property type="nucleotide sequence ID" value="NZ_LJGW01000033.1"/>
</dbReference>
<dbReference type="SUPFAM" id="SSF48452">
    <property type="entry name" value="TPR-like"/>
    <property type="match status" value="1"/>
</dbReference>
<sequence>MPEHTDIGATLAELRKRRGMTQQQLSRSAGVSLSTVRKTEQGETETMRMETARRFATALRVPTTALLARDEAPAHAGTVDHWAPVRAALAAPPQAQPQEPPTTEGVREALQAAEPLFSGDRFADLAALLPQLLRDADALDGDDPGARAVRVRLLQLTGWLLTQTRQYEAAEMALDRAEADANDRFSCAASVNTRCWLLLRTGRLTKARELATRWADDTEPRLSKATPEELSTWGWMLLRVSAAAVRDNRSGEAADALRMARAAAVALGREHAPHADFLRTFGPTTVVLKRAENASVTDQPDVVLRVAATVPKGGLRPTSNNRNRHLLDVANAHTSMRQYGDAVETLQKIRENSPEWLPQQRFAQDIMGRIIDSRRTLTAEMRELADAISPAA</sequence>
<organism evidence="3 4">
    <name type="scientific">Streptomyces nanshensis</name>
    <dbReference type="NCBI Taxonomy" id="518642"/>
    <lineage>
        <taxon>Bacteria</taxon>
        <taxon>Bacillati</taxon>
        <taxon>Actinomycetota</taxon>
        <taxon>Actinomycetes</taxon>
        <taxon>Kitasatosporales</taxon>
        <taxon>Streptomycetaceae</taxon>
        <taxon>Streptomyces</taxon>
    </lineage>
</organism>
<evidence type="ECO:0000313" key="3">
    <source>
        <dbReference type="EMBL" id="OEV13907.1"/>
    </source>
</evidence>
<keyword evidence="3" id="KW-0238">DNA-binding</keyword>
<proteinExistence type="predicted"/>
<gene>
    <name evidence="3" type="ORF">AN218_01400</name>
</gene>
<comment type="caution">
    <text evidence="3">The sequence shown here is derived from an EMBL/GenBank/DDBJ whole genome shotgun (WGS) entry which is preliminary data.</text>
</comment>
<dbReference type="PROSITE" id="PS50943">
    <property type="entry name" value="HTH_CROC1"/>
    <property type="match status" value="1"/>
</dbReference>
<dbReference type="PATRIC" id="fig|518642.10.peg.4495"/>
<dbReference type="InterPro" id="IPR001387">
    <property type="entry name" value="Cro/C1-type_HTH"/>
</dbReference>
<dbReference type="InterPro" id="IPR010982">
    <property type="entry name" value="Lambda_DNA-bd_dom_sf"/>
</dbReference>
<dbReference type="EMBL" id="LJGW01000033">
    <property type="protein sequence ID" value="OEV13907.1"/>
    <property type="molecule type" value="Genomic_DNA"/>
</dbReference>
<dbReference type="SUPFAM" id="SSF47413">
    <property type="entry name" value="lambda repressor-like DNA-binding domains"/>
    <property type="match status" value="1"/>
</dbReference>
<feature type="region of interest" description="Disordered" evidence="1">
    <location>
        <begin position="16"/>
        <end position="48"/>
    </location>
</feature>
<dbReference type="SMART" id="SM00530">
    <property type="entry name" value="HTH_XRE"/>
    <property type="match status" value="1"/>
</dbReference>
<name>A0A1E7LCH5_9ACTN</name>
<feature type="domain" description="HTH cro/C1-type" evidence="2">
    <location>
        <begin position="11"/>
        <end position="66"/>
    </location>
</feature>
<dbReference type="Pfam" id="PF13560">
    <property type="entry name" value="HTH_31"/>
    <property type="match status" value="1"/>
</dbReference>
<evidence type="ECO:0000256" key="1">
    <source>
        <dbReference type="SAM" id="MobiDB-lite"/>
    </source>
</evidence>
<dbReference type="Gene3D" id="1.25.40.10">
    <property type="entry name" value="Tetratricopeptide repeat domain"/>
    <property type="match status" value="1"/>
</dbReference>
<keyword evidence="4" id="KW-1185">Reference proteome</keyword>
<accession>A0A1E7LCH5</accession>
<dbReference type="Gene3D" id="1.10.260.40">
    <property type="entry name" value="lambda repressor-like DNA-binding domains"/>
    <property type="match status" value="1"/>
</dbReference>
<dbReference type="GO" id="GO:0003677">
    <property type="term" value="F:DNA binding"/>
    <property type="evidence" value="ECO:0007669"/>
    <property type="project" value="UniProtKB-KW"/>
</dbReference>
<evidence type="ECO:0000313" key="4">
    <source>
        <dbReference type="Proteomes" id="UP000176005"/>
    </source>
</evidence>
<feature type="compositionally biased region" description="Basic and acidic residues" evidence="1">
    <location>
        <begin position="37"/>
        <end position="48"/>
    </location>
</feature>
<protein>
    <submittedName>
        <fullName evidence="3">DNA-binding protein</fullName>
    </submittedName>
</protein>
<dbReference type="Proteomes" id="UP000176005">
    <property type="component" value="Unassembled WGS sequence"/>
</dbReference>